<protein>
    <submittedName>
        <fullName evidence="1">Uncharacterized protein</fullName>
    </submittedName>
</protein>
<proteinExistence type="predicted"/>
<reference evidence="2" key="1">
    <citation type="journal article" date="2021" name="G3 (Bethesda)">
        <title>Chromosome assembled and annotated genome sequence of Aspergillus flavus NRRL 3357.</title>
        <authorList>
            <person name="Skerker J.M."/>
            <person name="Pianalto K.M."/>
            <person name="Mondo S.J."/>
            <person name="Yang K."/>
            <person name="Arkin A.P."/>
            <person name="Keller N.P."/>
            <person name="Grigoriev I.V."/>
            <person name="Louise Glass N.L."/>
        </authorList>
    </citation>
    <scope>NUCLEOTIDE SEQUENCE [LARGE SCALE GENOMIC DNA]</scope>
    <source>
        <strain evidence="2">ATCC 200026 / FGSC A1120 / IAM 13836 / NRRL 3357 / JCM 12722 / SRRC 167</strain>
    </source>
</reference>
<dbReference type="VEuPathDB" id="FungiDB:F9C07_6446"/>
<dbReference type="EMBL" id="CP044621">
    <property type="protein sequence ID" value="QRD83948.1"/>
    <property type="molecule type" value="Genomic_DNA"/>
</dbReference>
<dbReference type="AlphaFoldDB" id="A0A7U2MHP5"/>
<organism evidence="1 2">
    <name type="scientific">Aspergillus flavus (strain ATCC 200026 / FGSC A1120 / IAM 13836 / NRRL 3357 / JCM 12722 / SRRC 167)</name>
    <dbReference type="NCBI Taxonomy" id="332952"/>
    <lineage>
        <taxon>Eukaryota</taxon>
        <taxon>Fungi</taxon>
        <taxon>Dikarya</taxon>
        <taxon>Ascomycota</taxon>
        <taxon>Pezizomycotina</taxon>
        <taxon>Eurotiomycetes</taxon>
        <taxon>Eurotiomycetidae</taxon>
        <taxon>Eurotiales</taxon>
        <taxon>Aspergillaceae</taxon>
        <taxon>Aspergillus</taxon>
        <taxon>Aspergillus subgen. Circumdati</taxon>
    </lineage>
</organism>
<accession>A0A7U2MHP5</accession>
<keyword evidence="2" id="KW-1185">Reference proteome</keyword>
<evidence type="ECO:0000313" key="2">
    <source>
        <dbReference type="Proteomes" id="UP000596276"/>
    </source>
</evidence>
<sequence>MRRFLSRKDPSTISNDFTVRRCPKFGEMRRIASPLVQLVFEFFSPRCCQTDTAHTPRSMVETHPRNDMRDEPLGLQSICSGLIYTQQRVSLLGQGIRSLPTNDLISTLSDIKRG</sequence>
<dbReference type="Proteomes" id="UP000596276">
    <property type="component" value="Chromosome 5"/>
</dbReference>
<evidence type="ECO:0000313" key="1">
    <source>
        <dbReference type="EMBL" id="QRD83948.1"/>
    </source>
</evidence>
<gene>
    <name evidence="1" type="ORF">F9C07_6446</name>
</gene>
<name>A0A7U2MHP5_ASPFN</name>